<evidence type="ECO:0000313" key="2">
    <source>
        <dbReference type="EMBL" id="PZX55173.1"/>
    </source>
</evidence>
<reference evidence="2 3" key="1">
    <citation type="submission" date="2018-06" db="EMBL/GenBank/DDBJ databases">
        <title>Genomic Encyclopedia of Archaeal and Bacterial Type Strains, Phase II (KMG-II): from individual species to whole genera.</title>
        <authorList>
            <person name="Goeker M."/>
        </authorList>
    </citation>
    <scope>NUCLEOTIDE SEQUENCE [LARGE SCALE GENOMIC DNA]</scope>
    <source>
        <strain evidence="2 3">DSM 18774</strain>
    </source>
</reference>
<evidence type="ECO:0000313" key="3">
    <source>
        <dbReference type="Proteomes" id="UP000249538"/>
    </source>
</evidence>
<dbReference type="Proteomes" id="UP000249538">
    <property type="component" value="Unassembled WGS sequence"/>
</dbReference>
<protein>
    <submittedName>
        <fullName evidence="2">Uncharacterized protein</fullName>
    </submittedName>
</protein>
<comment type="caution">
    <text evidence="2">The sequence shown here is derived from an EMBL/GenBank/DDBJ whole genome shotgun (WGS) entry which is preliminary data.</text>
</comment>
<name>A0A2W7R2Y3_9RHOB</name>
<evidence type="ECO:0000256" key="1">
    <source>
        <dbReference type="SAM" id="MobiDB-lite"/>
    </source>
</evidence>
<dbReference type="RefSeq" id="WP_111467348.1">
    <property type="nucleotide sequence ID" value="NZ_QKZS01000004.1"/>
</dbReference>
<proteinExistence type="predicted"/>
<gene>
    <name evidence="2" type="ORF">LX76_01700</name>
</gene>
<organism evidence="2 3">
    <name type="scientific">Cereibacter changlensis</name>
    <dbReference type="NCBI Taxonomy" id="402884"/>
    <lineage>
        <taxon>Bacteria</taxon>
        <taxon>Pseudomonadati</taxon>
        <taxon>Pseudomonadota</taxon>
        <taxon>Alphaproteobacteria</taxon>
        <taxon>Rhodobacterales</taxon>
        <taxon>Paracoccaceae</taxon>
        <taxon>Cereibacter</taxon>
    </lineage>
</organism>
<feature type="region of interest" description="Disordered" evidence="1">
    <location>
        <begin position="101"/>
        <end position="128"/>
    </location>
</feature>
<dbReference type="AlphaFoldDB" id="A0A2W7R2Y3"/>
<dbReference type="EMBL" id="QKZS01000004">
    <property type="protein sequence ID" value="PZX55173.1"/>
    <property type="molecule type" value="Genomic_DNA"/>
</dbReference>
<sequence>MDPILTELARIARTRAFAALRVVLCAVLLLAVQGSVLQAQGSSIPTRMDIDRHAETATLPAAQGMSLRLRLALPDGGGDGPGKTATLVAAVLWRAPETSLDADLPQASSRAEGVSPVLRPGRGPPAAA</sequence>
<accession>A0A2W7R2Y3</accession>